<comment type="caution">
    <text evidence="1">The sequence shown here is derived from an EMBL/GenBank/DDBJ whole genome shotgun (WGS) entry which is preliminary data.</text>
</comment>
<dbReference type="AlphaFoldDB" id="A0A834GRT3"/>
<proteinExistence type="predicted"/>
<dbReference type="EMBL" id="WJXA01000007">
    <property type="protein sequence ID" value="KAF7137741.1"/>
    <property type="molecule type" value="Genomic_DNA"/>
</dbReference>
<sequence>MADVYCWDCERPTEVVFDHAACDTACSECGPVRLQNRCCDPDQSLISGFKNIATMCDRLGLVARIKVCYLLSINTYLSLAIENFDVHIFRVLLSHNFFSYDFIKKKWELLVLNLEICSVANGATLKEIRCAKRCVLQEYGMCHSVEMGTINASYALAHSLQSRTKHASSYSCRGSFSNI</sequence>
<dbReference type="Proteomes" id="UP000626092">
    <property type="component" value="Unassembled WGS sequence"/>
</dbReference>
<protein>
    <submittedName>
        <fullName evidence="1">Uncharacterized protein</fullName>
    </submittedName>
</protein>
<organism evidence="1 2">
    <name type="scientific">Rhododendron simsii</name>
    <name type="common">Sims's rhododendron</name>
    <dbReference type="NCBI Taxonomy" id="118357"/>
    <lineage>
        <taxon>Eukaryota</taxon>
        <taxon>Viridiplantae</taxon>
        <taxon>Streptophyta</taxon>
        <taxon>Embryophyta</taxon>
        <taxon>Tracheophyta</taxon>
        <taxon>Spermatophyta</taxon>
        <taxon>Magnoliopsida</taxon>
        <taxon>eudicotyledons</taxon>
        <taxon>Gunneridae</taxon>
        <taxon>Pentapetalae</taxon>
        <taxon>asterids</taxon>
        <taxon>Ericales</taxon>
        <taxon>Ericaceae</taxon>
        <taxon>Ericoideae</taxon>
        <taxon>Rhodoreae</taxon>
        <taxon>Rhododendron</taxon>
    </lineage>
</organism>
<evidence type="ECO:0000313" key="2">
    <source>
        <dbReference type="Proteomes" id="UP000626092"/>
    </source>
</evidence>
<dbReference type="OrthoDB" id="25790at2759"/>
<reference evidence="1" key="1">
    <citation type="submission" date="2019-11" db="EMBL/GenBank/DDBJ databases">
        <authorList>
            <person name="Liu Y."/>
            <person name="Hou J."/>
            <person name="Li T.-Q."/>
            <person name="Guan C.-H."/>
            <person name="Wu X."/>
            <person name="Wu H.-Z."/>
            <person name="Ling F."/>
            <person name="Zhang R."/>
            <person name="Shi X.-G."/>
            <person name="Ren J.-P."/>
            <person name="Chen E.-F."/>
            <person name="Sun J.-M."/>
        </authorList>
    </citation>
    <scope>NUCLEOTIDE SEQUENCE</scope>
    <source>
        <strain evidence="1">Adult_tree_wgs_1</strain>
        <tissue evidence="1">Leaves</tissue>
    </source>
</reference>
<name>A0A834GRT3_RHOSS</name>
<keyword evidence="2" id="KW-1185">Reference proteome</keyword>
<gene>
    <name evidence="1" type="ORF">RHSIM_Rhsim07G0253600</name>
</gene>
<accession>A0A834GRT3</accession>
<evidence type="ECO:0000313" key="1">
    <source>
        <dbReference type="EMBL" id="KAF7137741.1"/>
    </source>
</evidence>